<reference evidence="13" key="1">
    <citation type="submission" date="2017-11" db="EMBL/GenBank/DDBJ databases">
        <title>Complete Genome Sequence of Kyrpidia sp. Strain EA-1, a thermophilic, hydrogen-oxidizing Bacterium, isolated from the Azores.</title>
        <authorList>
            <person name="Reiner J.E."/>
            <person name="Lapp C.J."/>
            <person name="Bunk B."/>
            <person name="Gescher J."/>
        </authorList>
    </citation>
    <scope>NUCLEOTIDE SEQUENCE [LARGE SCALE GENOMIC DNA]</scope>
    <source>
        <strain evidence="13">EA-1</strain>
    </source>
</reference>
<evidence type="ECO:0000256" key="8">
    <source>
        <dbReference type="ARBA" id="ARBA00023211"/>
    </source>
</evidence>
<comment type="similarity">
    <text evidence="10">Belongs to the CRISPR-associated endonuclease Cas1 family.</text>
</comment>
<comment type="cofactor">
    <cofactor evidence="10">
        <name>Mg(2+)</name>
        <dbReference type="ChEBI" id="CHEBI:18420"/>
    </cofactor>
    <cofactor evidence="10">
        <name>Mn(2+)</name>
        <dbReference type="ChEBI" id="CHEBI:29035"/>
    </cofactor>
</comment>
<dbReference type="GO" id="GO:0046872">
    <property type="term" value="F:metal ion binding"/>
    <property type="evidence" value="ECO:0007669"/>
    <property type="project" value="UniProtKB-UniRule"/>
</dbReference>
<evidence type="ECO:0000256" key="3">
    <source>
        <dbReference type="ARBA" id="ARBA00022759"/>
    </source>
</evidence>
<dbReference type="InterPro" id="IPR042206">
    <property type="entry name" value="CRISPR-assoc_Cas1_C"/>
</dbReference>
<dbReference type="GO" id="GO:0004519">
    <property type="term" value="F:endonuclease activity"/>
    <property type="evidence" value="ECO:0007669"/>
    <property type="project" value="UniProtKB-UniRule"/>
</dbReference>
<name>A0A2K8N8Z7_9BACL</name>
<dbReference type="CDD" id="cd09634">
    <property type="entry name" value="Cas1_I-II-III"/>
    <property type="match status" value="1"/>
</dbReference>
<dbReference type="GO" id="GO:0003677">
    <property type="term" value="F:DNA binding"/>
    <property type="evidence" value="ECO:0007669"/>
    <property type="project" value="UniProtKB-KW"/>
</dbReference>
<dbReference type="Pfam" id="PF01867">
    <property type="entry name" value="Cas_Cas1"/>
    <property type="match status" value="1"/>
</dbReference>
<organism evidence="12 13">
    <name type="scientific">Kyrpidia spormannii</name>
    <dbReference type="NCBI Taxonomy" id="2055160"/>
    <lineage>
        <taxon>Bacteria</taxon>
        <taxon>Bacillati</taxon>
        <taxon>Bacillota</taxon>
        <taxon>Bacilli</taxon>
        <taxon>Bacillales</taxon>
        <taxon>Alicyclobacillaceae</taxon>
        <taxon>Kyrpidia</taxon>
    </lineage>
</organism>
<keyword evidence="1 10" id="KW-0540">Nuclease</keyword>
<keyword evidence="6 10" id="KW-0051">Antiviral defense</keyword>
<evidence type="ECO:0000313" key="12">
    <source>
        <dbReference type="EMBL" id="ATY85826.1"/>
    </source>
</evidence>
<keyword evidence="7 10" id="KW-0238">DNA-binding</keyword>
<evidence type="ECO:0000256" key="1">
    <source>
        <dbReference type="ARBA" id="ARBA00022722"/>
    </source>
</evidence>
<dbReference type="InterPro" id="IPR023286">
    <property type="entry name" value="ABATE_dom_sf"/>
</dbReference>
<keyword evidence="2 10" id="KW-0479">Metal-binding</keyword>
<dbReference type="GO" id="GO:0051607">
    <property type="term" value="P:defense response to virus"/>
    <property type="evidence" value="ECO:0007669"/>
    <property type="project" value="UniProtKB-UniRule"/>
</dbReference>
<evidence type="ECO:0000256" key="11">
    <source>
        <dbReference type="SAM" id="MobiDB-lite"/>
    </source>
</evidence>
<accession>A0A2K8N8Z7</accession>
<comment type="subunit">
    <text evidence="9 10">Homodimer, forms a heterotetramer with a Cas2 homodimer.</text>
</comment>
<feature type="binding site" evidence="10">
    <location>
        <position position="253"/>
    </location>
    <ligand>
        <name>Mn(2+)</name>
        <dbReference type="ChEBI" id="CHEBI:29035"/>
    </ligand>
</feature>
<protein>
    <recommendedName>
        <fullName evidence="10">CRISPR-associated endonuclease Cas1</fullName>
        <ecNumber evidence="10">3.1.-.-</ecNumber>
    </recommendedName>
</protein>
<dbReference type="GO" id="GO:0043571">
    <property type="term" value="P:maintenance of CRISPR repeat elements"/>
    <property type="evidence" value="ECO:0007669"/>
    <property type="project" value="UniProtKB-UniRule"/>
</dbReference>
<dbReference type="PANTHER" id="PTHR34353">
    <property type="entry name" value="CRISPR-ASSOCIATED ENDONUCLEASE CAS1 1"/>
    <property type="match status" value="1"/>
</dbReference>
<evidence type="ECO:0000256" key="5">
    <source>
        <dbReference type="ARBA" id="ARBA00022842"/>
    </source>
</evidence>
<dbReference type="PANTHER" id="PTHR34353:SF2">
    <property type="entry name" value="CRISPR-ASSOCIATED ENDONUCLEASE CAS1 1"/>
    <property type="match status" value="1"/>
</dbReference>
<dbReference type="Proteomes" id="UP000231932">
    <property type="component" value="Chromosome"/>
</dbReference>
<evidence type="ECO:0000256" key="10">
    <source>
        <dbReference type="HAMAP-Rule" id="MF_01470"/>
    </source>
</evidence>
<dbReference type="HAMAP" id="MF_01470">
    <property type="entry name" value="Cas1"/>
    <property type="match status" value="1"/>
</dbReference>
<dbReference type="InterPro" id="IPR050646">
    <property type="entry name" value="Cas1"/>
</dbReference>
<dbReference type="AlphaFoldDB" id="A0A2K8N8Z7"/>
<evidence type="ECO:0000313" key="13">
    <source>
        <dbReference type="Proteomes" id="UP000231932"/>
    </source>
</evidence>
<evidence type="ECO:0000256" key="9">
    <source>
        <dbReference type="ARBA" id="ARBA00038592"/>
    </source>
</evidence>
<keyword evidence="3 10" id="KW-0255">Endonuclease</keyword>
<dbReference type="KEGG" id="kyr:CVV65_13560"/>
<sequence length="455" mass="51705">MTMRIYRAVGMVGLSVERGNLVVTERFGSKFNRRTVFEASRPDVDHIIVSCWGGSLSFDVFEWLNRHGVAFTVIDEHAEIQAEVIPAGHVSAHTKARQARMGEWERLALARPMIEAKIAGEWRVLQWLAQAGIIEECPAVPVEAEPDSLDALRLVEARAAAVYWGCVAGIPIRFDRPSRVPSRDWQTVGPRSSPKTGTPRRAVSPFHATLNYAYTILAGLARRVIVEYRIDPDIPLLHAYHATRPSLVYDVVEPVRPIIDRAVFSAFMKPGEPGLYARVESFIYKSDGTCVLNPDFARQWHDRVATKEVRGRFERIVEPLAEVLKSPAAPPAVPTTVRIKRPDGLEFLPVPIREYEQKDAKNESKPGTARICAASDCDREFIPNNPKQMYCSYRCRDREKQRRYRKEREKAGRCIQCGGPMDYPTTMHHNKTSPKYCSKCQEYFRTKYRRHRAGG</sequence>
<feature type="binding site" evidence="10">
    <location>
        <position position="156"/>
    </location>
    <ligand>
        <name>Mn(2+)</name>
        <dbReference type="ChEBI" id="CHEBI:29035"/>
    </ligand>
</feature>
<dbReference type="GO" id="GO:0016787">
    <property type="term" value="F:hydrolase activity"/>
    <property type="evidence" value="ECO:0007669"/>
    <property type="project" value="UniProtKB-KW"/>
</dbReference>
<dbReference type="Gene3D" id="1.20.120.920">
    <property type="entry name" value="CRISPR-associated endonuclease Cas1, C-terminal domain"/>
    <property type="match status" value="1"/>
</dbReference>
<dbReference type="SUPFAM" id="SSF160904">
    <property type="entry name" value="Jann2411-like"/>
    <property type="match status" value="1"/>
</dbReference>
<evidence type="ECO:0000256" key="2">
    <source>
        <dbReference type="ARBA" id="ARBA00022723"/>
    </source>
</evidence>
<keyword evidence="5 10" id="KW-0460">Magnesium</keyword>
<keyword evidence="13" id="KW-1185">Reference proteome</keyword>
<keyword evidence="4 10" id="KW-0378">Hydrolase</keyword>
<evidence type="ECO:0000256" key="4">
    <source>
        <dbReference type="ARBA" id="ARBA00022801"/>
    </source>
</evidence>
<comment type="function">
    <text evidence="10">CRISPR (clustered regularly interspaced short palindromic repeat), is an adaptive immune system that provides protection against mobile genetic elements (viruses, transposable elements and conjugative plasmids). CRISPR clusters contain spacers, sequences complementary to antecedent mobile elements, and target invading nucleic acids. CRISPR clusters are transcribed and processed into CRISPR RNA (crRNA). Acts as a dsDNA endonuclease. Involved in the integration of spacer DNA into the CRISPR cassette.</text>
</comment>
<feature type="region of interest" description="Disordered" evidence="11">
    <location>
        <begin position="180"/>
        <end position="201"/>
    </location>
</feature>
<feature type="binding site" evidence="10">
    <location>
        <position position="238"/>
    </location>
    <ligand>
        <name>Mn(2+)</name>
        <dbReference type="ChEBI" id="CHEBI:29035"/>
    </ligand>
</feature>
<dbReference type="InterPro" id="IPR002729">
    <property type="entry name" value="CRISPR-assoc_Cas1"/>
</dbReference>
<gene>
    <name evidence="10" type="primary">cas1</name>
    <name evidence="12" type="ORF">CVV65_13560</name>
</gene>
<dbReference type="EC" id="3.1.-.-" evidence="10"/>
<keyword evidence="8 10" id="KW-0464">Manganese</keyword>
<proteinExistence type="inferred from homology"/>
<evidence type="ECO:0000256" key="6">
    <source>
        <dbReference type="ARBA" id="ARBA00023118"/>
    </source>
</evidence>
<evidence type="ECO:0000256" key="7">
    <source>
        <dbReference type="ARBA" id="ARBA00023125"/>
    </source>
</evidence>
<dbReference type="EMBL" id="CP024955">
    <property type="protein sequence ID" value="ATY85826.1"/>
    <property type="molecule type" value="Genomic_DNA"/>
</dbReference>